<evidence type="ECO:0000313" key="13">
    <source>
        <dbReference type="Proteomes" id="UP000095657"/>
    </source>
</evidence>
<dbReference type="Proteomes" id="UP000095657">
    <property type="component" value="Unassembled WGS sequence"/>
</dbReference>
<evidence type="ECO:0000313" key="12">
    <source>
        <dbReference type="EMBL" id="UVQ97134.1"/>
    </source>
</evidence>
<dbReference type="SUPFAM" id="SSF48452">
    <property type="entry name" value="TPR-like"/>
    <property type="match status" value="1"/>
</dbReference>
<keyword evidence="4" id="KW-0472">Membrane</keyword>
<reference evidence="13 14" key="1">
    <citation type="submission" date="2015-09" db="EMBL/GenBank/DDBJ databases">
        <authorList>
            <consortium name="Pathogen Informatics"/>
        </authorList>
    </citation>
    <scope>NUCLEOTIDE SEQUENCE [LARGE SCALE GENOMIC DNA]</scope>
    <source>
        <strain evidence="9 13">2789STDY5834880</strain>
        <strain evidence="8 14">2789STDY5834946</strain>
    </source>
</reference>
<dbReference type="Proteomes" id="UP000284689">
    <property type="component" value="Unassembled WGS sequence"/>
</dbReference>
<keyword evidence="5" id="KW-0998">Cell outer membrane</keyword>
<evidence type="ECO:0000313" key="8">
    <source>
        <dbReference type="EMBL" id="CUP50655.1"/>
    </source>
</evidence>
<evidence type="ECO:0000259" key="7">
    <source>
        <dbReference type="Pfam" id="PF14322"/>
    </source>
</evidence>
<dbReference type="EMBL" id="CZBL01000001">
    <property type="protein sequence ID" value="CUP50655.1"/>
    <property type="molecule type" value="Genomic_DNA"/>
</dbReference>
<protein>
    <submittedName>
        <fullName evidence="9">RagB/SusD domain protein</fullName>
    </submittedName>
    <submittedName>
        <fullName evidence="10">RagB/SusD family nutrient uptake outer membrane protein</fullName>
    </submittedName>
</protein>
<dbReference type="STRING" id="47678.ERS852494_02923"/>
<accession>A0A174QHT2</accession>
<reference evidence="10 16" key="3">
    <citation type="journal article" date="2019" name="Nat. Med.">
        <title>A library of human gut bacterial isolates paired with longitudinal multiomics data enables mechanistic microbiome research.</title>
        <authorList>
            <person name="Poyet M."/>
            <person name="Groussin M."/>
            <person name="Gibbons S.M."/>
            <person name="Avila-Pacheco J."/>
            <person name="Jiang X."/>
            <person name="Kearney S.M."/>
            <person name="Perrotta A.R."/>
            <person name="Berdy B."/>
            <person name="Zhao S."/>
            <person name="Lieberman T.D."/>
            <person name="Swanson P.K."/>
            <person name="Smith M."/>
            <person name="Roesemann S."/>
            <person name="Alexander J.E."/>
            <person name="Rich S.A."/>
            <person name="Livny J."/>
            <person name="Vlamakis H."/>
            <person name="Clish C."/>
            <person name="Bullock K."/>
            <person name="Deik A."/>
            <person name="Scott J."/>
            <person name="Pierce K.A."/>
            <person name="Xavier R.J."/>
            <person name="Alm E.J."/>
        </authorList>
    </citation>
    <scope>NUCLEOTIDE SEQUENCE [LARGE SCALE GENOMIC DNA]</scope>
    <source>
        <strain evidence="10 16">BIOML-A21</strain>
    </source>
</reference>
<sequence length="691" mass="78234">MNILKNIVRVGLIVTALSFNLVSCDYLDVVPPEQAGLQDATKTRRSTLGFLFTCYAGLQEDDSPIGHTSALNGSTDEFALPIEWRNDSGAFWDDYAYNLVSAANPDGLWDNYYKYIGQCYLFLRQVENNPGETLLQEWLPGEKEQWLAEAHFLIAYYHFALLRKYGPIPVITEYVPQSTPSSEFGGRCHYDYCVNWIAYQLDLAAQNLPPTREGTEWGRATSTMAKALKARVLMYAASPLWNGQFPFSSWKNKVNTPGDKDFFVGDDAKYKESIGRDDYGIELVSSSYNEKKWERAMEACQKALDFALNEGGCRLYGTEASDMTLYQTELGNNDKWLPYVPGKEDNNIQENREFKERVMMLRYMVASRYPHNKELIWGLTGKNINSRIQGRIPAHIFQTGNKTSWAGGFSAISPTLYTIEHFYTEDGVLPEEAASTGDFASRAEWFQKAGIAGNNREDIIKLCVNREPRFYAWMAFDGGDYGSKLLKASSGDAGSPCVLNMKTAAGHGYDLTRSPRNYNVTGFMTQKYVNPTAQFVFDGGAFQAGDTKPIPLIRLAELYLNLAECQANVGGANLANALANLKEVRDRAGVPTTTTVPEQSKLIEMIHNERFIEFWNEGHRYHDVRRWAEGQKYFGAKREGLNAMVKDVPFEKFNVRTTIDQPFRWNDRLYLAPIQNAEVYKNPQMVQAYGY</sequence>
<dbReference type="Pfam" id="PF07980">
    <property type="entry name" value="SusD_RagB"/>
    <property type="match status" value="1"/>
</dbReference>
<dbReference type="EMBL" id="CZAI01000006">
    <property type="protein sequence ID" value="CUP71366.1"/>
    <property type="molecule type" value="Genomic_DNA"/>
</dbReference>
<evidence type="ECO:0000256" key="4">
    <source>
        <dbReference type="ARBA" id="ARBA00023136"/>
    </source>
</evidence>
<feature type="domain" description="RagB/SusD" evidence="6">
    <location>
        <begin position="374"/>
        <end position="691"/>
    </location>
</feature>
<dbReference type="AlphaFoldDB" id="A0A174QHT2"/>
<evidence type="ECO:0000313" key="10">
    <source>
        <dbReference type="EMBL" id="KAA5494137.1"/>
    </source>
</evidence>
<dbReference type="InterPro" id="IPR011990">
    <property type="entry name" value="TPR-like_helical_dom_sf"/>
</dbReference>
<evidence type="ECO:0000313" key="9">
    <source>
        <dbReference type="EMBL" id="CUP71366.1"/>
    </source>
</evidence>
<dbReference type="Proteomes" id="UP000095725">
    <property type="component" value="Unassembled WGS sequence"/>
</dbReference>
<dbReference type="InterPro" id="IPR033985">
    <property type="entry name" value="SusD-like_N"/>
</dbReference>
<reference evidence="11 15" key="2">
    <citation type="submission" date="2018-08" db="EMBL/GenBank/DDBJ databases">
        <title>A genome reference for cultivated species of the human gut microbiota.</title>
        <authorList>
            <person name="Zou Y."/>
            <person name="Xue W."/>
            <person name="Luo G."/>
        </authorList>
    </citation>
    <scope>NUCLEOTIDE SEQUENCE [LARGE SCALE GENOMIC DNA]</scope>
    <source>
        <strain evidence="11 15">AM31-16AC</strain>
    </source>
</reference>
<dbReference type="InterPro" id="IPR012944">
    <property type="entry name" value="SusD_RagB_dom"/>
</dbReference>
<gene>
    <name evidence="11" type="ORF">DW794_03105</name>
    <name evidence="9" type="ORF">ERS852494_02923</name>
    <name evidence="8" type="ORF">ERS852558_00384</name>
    <name evidence="10" type="ORF">F2Y35_04685</name>
    <name evidence="12" type="ORF">NXW23_01740</name>
</gene>
<feature type="domain" description="SusD-like N-terminal" evidence="7">
    <location>
        <begin position="61"/>
        <end position="232"/>
    </location>
</feature>
<evidence type="ECO:0000313" key="16">
    <source>
        <dbReference type="Proteomes" id="UP000491168"/>
    </source>
</evidence>
<name>A0A174QHT2_9BACE</name>
<evidence type="ECO:0000259" key="6">
    <source>
        <dbReference type="Pfam" id="PF07980"/>
    </source>
</evidence>
<organism evidence="9 13">
    <name type="scientific">Bacteroides caccae</name>
    <dbReference type="NCBI Taxonomy" id="47678"/>
    <lineage>
        <taxon>Bacteria</taxon>
        <taxon>Pseudomonadati</taxon>
        <taxon>Bacteroidota</taxon>
        <taxon>Bacteroidia</taxon>
        <taxon>Bacteroidales</taxon>
        <taxon>Bacteroidaceae</taxon>
        <taxon>Bacteroides</taxon>
    </lineage>
</organism>
<evidence type="ECO:0000313" key="11">
    <source>
        <dbReference type="EMBL" id="RHD52438.1"/>
    </source>
</evidence>
<dbReference type="EMBL" id="VVYF01000004">
    <property type="protein sequence ID" value="KAA5494137.1"/>
    <property type="molecule type" value="Genomic_DNA"/>
</dbReference>
<evidence type="ECO:0000256" key="1">
    <source>
        <dbReference type="ARBA" id="ARBA00004442"/>
    </source>
</evidence>
<evidence type="ECO:0000313" key="14">
    <source>
        <dbReference type="Proteomes" id="UP000095725"/>
    </source>
</evidence>
<dbReference type="RefSeq" id="WP_022041551.1">
    <property type="nucleotide sequence ID" value="NZ_CAXSUM010000015.1"/>
</dbReference>
<dbReference type="EMBL" id="QSJD01000003">
    <property type="protein sequence ID" value="RHD52438.1"/>
    <property type="molecule type" value="Genomic_DNA"/>
</dbReference>
<comment type="subcellular location">
    <subcellularLocation>
        <location evidence="1">Cell outer membrane</location>
    </subcellularLocation>
</comment>
<evidence type="ECO:0000313" key="15">
    <source>
        <dbReference type="Proteomes" id="UP000284689"/>
    </source>
</evidence>
<proteinExistence type="inferred from homology"/>
<evidence type="ECO:0000256" key="5">
    <source>
        <dbReference type="ARBA" id="ARBA00023237"/>
    </source>
</evidence>
<dbReference type="Pfam" id="PF14322">
    <property type="entry name" value="SusD-like_3"/>
    <property type="match status" value="1"/>
</dbReference>
<keyword evidence="3" id="KW-0732">Signal</keyword>
<dbReference type="EMBL" id="CP103166">
    <property type="protein sequence ID" value="UVQ97134.1"/>
    <property type="molecule type" value="Genomic_DNA"/>
</dbReference>
<dbReference type="GO" id="GO:0009279">
    <property type="term" value="C:cell outer membrane"/>
    <property type="evidence" value="ECO:0007669"/>
    <property type="project" value="UniProtKB-SubCell"/>
</dbReference>
<evidence type="ECO:0000256" key="3">
    <source>
        <dbReference type="ARBA" id="ARBA00022729"/>
    </source>
</evidence>
<dbReference type="Proteomes" id="UP000491168">
    <property type="component" value="Unassembled WGS sequence"/>
</dbReference>
<dbReference type="Proteomes" id="UP001060260">
    <property type="component" value="Chromosome"/>
</dbReference>
<reference evidence="12" key="4">
    <citation type="submission" date="2022-08" db="EMBL/GenBank/DDBJ databases">
        <title>Genome Sequencing of Bacteroides fragilis Group Isolates with Nanopore Technology.</title>
        <authorList>
            <person name="Tisza M.J."/>
            <person name="Smith D."/>
            <person name="Dekker J.P."/>
        </authorList>
    </citation>
    <scope>NUCLEOTIDE SEQUENCE</scope>
    <source>
        <strain evidence="12">BFG-474</strain>
    </source>
</reference>
<dbReference type="Gene3D" id="1.25.40.390">
    <property type="match status" value="1"/>
</dbReference>
<comment type="similarity">
    <text evidence="2">Belongs to the SusD family.</text>
</comment>
<evidence type="ECO:0000256" key="2">
    <source>
        <dbReference type="ARBA" id="ARBA00006275"/>
    </source>
</evidence>